<dbReference type="AlphaFoldDB" id="A0A1E4U1S0"/>
<dbReference type="GO" id="GO:0006890">
    <property type="term" value="P:retrograde vesicle-mediated transport, Golgi to endoplasmic reticulum"/>
    <property type="evidence" value="ECO:0007669"/>
    <property type="project" value="EnsemblFungi"/>
</dbReference>
<dbReference type="OrthoDB" id="10251230at2759"/>
<comment type="similarity">
    <text evidence="1">Belongs to the STXBP/unc-18/SEC1 family.</text>
</comment>
<dbReference type="EMBL" id="KV454011">
    <property type="protein sequence ID" value="ODV97950.1"/>
    <property type="molecule type" value="Genomic_DNA"/>
</dbReference>
<dbReference type="InterPro" id="IPR027482">
    <property type="entry name" value="Sec1-like_dom2"/>
</dbReference>
<evidence type="ECO:0000313" key="2">
    <source>
        <dbReference type="EMBL" id="ODV97950.1"/>
    </source>
</evidence>
<evidence type="ECO:0000256" key="1">
    <source>
        <dbReference type="ARBA" id="ARBA00009884"/>
    </source>
</evidence>
<dbReference type="Pfam" id="PF00995">
    <property type="entry name" value="Sec1"/>
    <property type="match status" value="1"/>
</dbReference>
<organism evidence="2 3">
    <name type="scientific">Pachysolen tannophilus NRRL Y-2460</name>
    <dbReference type="NCBI Taxonomy" id="669874"/>
    <lineage>
        <taxon>Eukaryota</taxon>
        <taxon>Fungi</taxon>
        <taxon>Dikarya</taxon>
        <taxon>Ascomycota</taxon>
        <taxon>Saccharomycotina</taxon>
        <taxon>Pichiomycetes</taxon>
        <taxon>Pachysolenaceae</taxon>
        <taxon>Pachysolen</taxon>
    </lineage>
</organism>
<dbReference type="InterPro" id="IPR043154">
    <property type="entry name" value="Sec-1-like_dom1"/>
</dbReference>
<keyword evidence="3" id="KW-1185">Reference proteome</keyword>
<accession>A0A1E4U1S0</accession>
<protein>
    <submittedName>
        <fullName evidence="2">Uncharacterized protein</fullName>
    </submittedName>
</protein>
<dbReference type="PIRSF" id="PIRSF005715">
    <property type="entry name" value="VPS45_Sec1"/>
    <property type="match status" value="1"/>
</dbReference>
<dbReference type="Gene3D" id="3.40.50.2060">
    <property type="match status" value="1"/>
</dbReference>
<dbReference type="GO" id="GO:0046578">
    <property type="term" value="P:regulation of Ras protein signal transduction"/>
    <property type="evidence" value="ECO:0007669"/>
    <property type="project" value="EnsemblFungi"/>
</dbReference>
<dbReference type="InterPro" id="IPR001619">
    <property type="entry name" value="Sec1-like"/>
</dbReference>
<dbReference type="GO" id="GO:0000139">
    <property type="term" value="C:Golgi membrane"/>
    <property type="evidence" value="ECO:0007669"/>
    <property type="project" value="EnsemblFungi"/>
</dbReference>
<dbReference type="GO" id="GO:0005783">
    <property type="term" value="C:endoplasmic reticulum"/>
    <property type="evidence" value="ECO:0007669"/>
    <property type="project" value="EnsemblFungi"/>
</dbReference>
<dbReference type="Gene3D" id="1.25.40.60">
    <property type="match status" value="1"/>
</dbReference>
<dbReference type="GO" id="GO:0006888">
    <property type="term" value="P:endoplasmic reticulum to Golgi vesicle-mediated transport"/>
    <property type="evidence" value="ECO:0007669"/>
    <property type="project" value="EnsemblFungi"/>
</dbReference>
<sequence length="671" mass="75258">MSLVQTQFQSLRDRQIASLEHMLNLNVNSANTDLTSSSNFEEIIWKVLVLDTKSTAIVSSILRVNDLLRCGIAIHSMINSKRSPLPDVPVVYFVEPTIDNISKIISDLENDYYSSFYINFTSSLKRELLEEFAKKVALSGKSFKIKQVYDQYLDFIVTEPDLFSLDIKKIYSKFNNPNTTEDEIQSIADQISNGIFASIITMKNIPIIRCPRGGPAEMIAEKLNKKLRDYVINTKTSSSVNHSNSDSLQRSVLVLLDRNIDLSAMFAHSWIYQCMVSDVFHLSRNTITIESKDEKDETKIVTKQYDIDPKDFFWAKNALSPFPEAVENVELELSNYKKDAKEISSKTGYSSLSDIDPNSTTDTVHIQQAIKALPELTSRKNIIDMHMKVLASLLSELESKNLDSFFEIEQNFNDPKVQKQFLEILEKKSKGNNLKDKFRTYLILLLSSDLPPAFQEKCDNLLKEEGIEDLSSLNYIRRVKEVTKLSTSLQNGMNNNLANSNSSQNNNSALFTGLSSKLYGLTDGRISEGFGSLITGLKKLLPEKNQMPITKIVESIMEPLNSSQENLAVTDDYLYFDPKHTRGVGSQKPKRQSYNEAIVFVVGGGNYLEYSNLQEWVNGNNNNSNSAAGNSGANNSTVSGLNNGGKLVVYGSTDIITANEFLEECSELGKA</sequence>
<dbReference type="InterPro" id="IPR043127">
    <property type="entry name" value="Sec-1-like_dom3a"/>
</dbReference>
<gene>
    <name evidence="2" type="ORF">PACTADRAFT_47779</name>
</gene>
<dbReference type="GO" id="GO:0048280">
    <property type="term" value="P:vesicle fusion with Golgi apparatus"/>
    <property type="evidence" value="ECO:0007669"/>
    <property type="project" value="EnsemblFungi"/>
</dbReference>
<evidence type="ECO:0000313" key="3">
    <source>
        <dbReference type="Proteomes" id="UP000094236"/>
    </source>
</evidence>
<dbReference type="Proteomes" id="UP000094236">
    <property type="component" value="Unassembled WGS sequence"/>
</dbReference>
<reference evidence="3" key="1">
    <citation type="submission" date="2016-05" db="EMBL/GenBank/DDBJ databases">
        <title>Comparative genomics of biotechnologically important yeasts.</title>
        <authorList>
            <consortium name="DOE Joint Genome Institute"/>
            <person name="Riley R."/>
            <person name="Haridas S."/>
            <person name="Wolfe K.H."/>
            <person name="Lopes M.R."/>
            <person name="Hittinger C.T."/>
            <person name="Goker M."/>
            <person name="Salamov A."/>
            <person name="Wisecaver J."/>
            <person name="Long T.M."/>
            <person name="Aerts A.L."/>
            <person name="Barry K."/>
            <person name="Choi C."/>
            <person name="Clum A."/>
            <person name="Coughlan A.Y."/>
            <person name="Deshpande S."/>
            <person name="Douglass A.P."/>
            <person name="Hanson S.J."/>
            <person name="Klenk H.-P."/>
            <person name="Labutti K."/>
            <person name="Lapidus A."/>
            <person name="Lindquist E."/>
            <person name="Lipzen A."/>
            <person name="Meier-Kolthoff J.P."/>
            <person name="Ohm R.A."/>
            <person name="Otillar R.P."/>
            <person name="Pangilinan J."/>
            <person name="Peng Y."/>
            <person name="Rokas A."/>
            <person name="Rosa C.A."/>
            <person name="Scheuner C."/>
            <person name="Sibirny A.A."/>
            <person name="Slot J.C."/>
            <person name="Stielow J.B."/>
            <person name="Sun H."/>
            <person name="Kurtzman C.P."/>
            <person name="Blackwell M."/>
            <person name="Grigoriev I.V."/>
            <person name="Jeffries T.W."/>
        </authorList>
    </citation>
    <scope>NUCLEOTIDE SEQUENCE [LARGE SCALE GENOMIC DNA]</scope>
    <source>
        <strain evidence="3">NRRL Y-2460</strain>
    </source>
</reference>
<dbReference type="PANTHER" id="PTHR11679">
    <property type="entry name" value="VESICLE PROTEIN SORTING-ASSOCIATED"/>
    <property type="match status" value="1"/>
</dbReference>
<proteinExistence type="inferred from homology"/>
<dbReference type="GO" id="GO:0019905">
    <property type="term" value="F:syntaxin binding"/>
    <property type="evidence" value="ECO:0007669"/>
    <property type="project" value="EnsemblFungi"/>
</dbReference>
<dbReference type="SUPFAM" id="SSF56815">
    <property type="entry name" value="Sec1/munc18-like (SM) proteins"/>
    <property type="match status" value="1"/>
</dbReference>
<name>A0A1E4U1S0_PACTA</name>
<dbReference type="InterPro" id="IPR036045">
    <property type="entry name" value="Sec1-like_sf"/>
</dbReference>
<dbReference type="GO" id="GO:0030134">
    <property type="term" value="C:COPII-coated ER to Golgi transport vesicle"/>
    <property type="evidence" value="ECO:0007669"/>
    <property type="project" value="EnsemblFungi"/>
</dbReference>
<dbReference type="GO" id="GO:0035543">
    <property type="term" value="P:positive regulation of SNARE complex assembly"/>
    <property type="evidence" value="ECO:0007669"/>
    <property type="project" value="EnsemblFungi"/>
</dbReference>
<dbReference type="Gene3D" id="3.90.830.10">
    <property type="entry name" value="Syntaxin Binding Protein 1, Chain A, domain 2"/>
    <property type="match status" value="1"/>
</dbReference>
<dbReference type="Gene3D" id="3.40.50.1910">
    <property type="match status" value="1"/>
</dbReference>
<dbReference type="STRING" id="669874.A0A1E4U1S0"/>